<dbReference type="EMBL" id="AEOH01000033">
    <property type="protein sequence ID" value="EFS97519.1"/>
    <property type="molecule type" value="Genomic_DNA"/>
</dbReference>
<evidence type="ECO:0000259" key="7">
    <source>
        <dbReference type="Pfam" id="PF08244"/>
    </source>
</evidence>
<dbReference type="InterPro" id="IPR013148">
    <property type="entry name" value="Glyco_hydro_32_N"/>
</dbReference>
<comment type="similarity">
    <text evidence="1 5">Belongs to the glycosyl hydrolase 32 family.</text>
</comment>
<dbReference type="PANTHER" id="PTHR42800:SF1">
    <property type="entry name" value="EXOINULINASE INUD (AFU_ORTHOLOGUE AFUA_5G00480)"/>
    <property type="match status" value="1"/>
</dbReference>
<evidence type="ECO:0000313" key="10">
    <source>
        <dbReference type="Proteomes" id="UP000005391"/>
    </source>
</evidence>
<dbReference type="CDD" id="cd18622">
    <property type="entry name" value="GH32_Inu-like"/>
    <property type="match status" value="1"/>
</dbReference>
<feature type="domain" description="DUF4980" evidence="8">
    <location>
        <begin position="217"/>
        <end position="309"/>
    </location>
</feature>
<evidence type="ECO:0000259" key="8">
    <source>
        <dbReference type="Pfam" id="PF16352"/>
    </source>
</evidence>
<dbReference type="InterPro" id="IPR013320">
    <property type="entry name" value="ConA-like_dom_sf"/>
</dbReference>
<keyword evidence="3" id="KW-0119">Carbohydrate metabolism</keyword>
<dbReference type="Pfam" id="PF08244">
    <property type="entry name" value="Glyco_hydro_32C"/>
    <property type="match status" value="1"/>
</dbReference>
<dbReference type="InterPro" id="IPR013189">
    <property type="entry name" value="Glyco_hydro_32_C"/>
</dbReference>
<feature type="domain" description="Glycosyl hydrolase family 32 N-terminal" evidence="6">
    <location>
        <begin position="310"/>
        <end position="608"/>
    </location>
</feature>
<dbReference type="InterPro" id="IPR023296">
    <property type="entry name" value="Glyco_hydro_beta-prop_sf"/>
</dbReference>
<dbReference type="SUPFAM" id="SSF75005">
    <property type="entry name" value="Arabinanase/levansucrase/invertase"/>
    <property type="match status" value="1"/>
</dbReference>
<dbReference type="Pfam" id="PF00251">
    <property type="entry name" value="Glyco_hydro_32N"/>
    <property type="match status" value="1"/>
</dbReference>
<dbReference type="SUPFAM" id="SSF49899">
    <property type="entry name" value="Concanavalin A-like lectins/glucanases"/>
    <property type="match status" value="1"/>
</dbReference>
<name>E4MRV7_CAPOC</name>
<dbReference type="EC" id="3.2.1.65" evidence="9"/>
<dbReference type="GO" id="GO:0005737">
    <property type="term" value="C:cytoplasm"/>
    <property type="evidence" value="ECO:0007669"/>
    <property type="project" value="TreeGrafter"/>
</dbReference>
<dbReference type="SMART" id="SM00640">
    <property type="entry name" value="Glyco_32"/>
    <property type="match status" value="1"/>
</dbReference>
<reference evidence="9 10" key="1">
    <citation type="submission" date="2010-10" db="EMBL/GenBank/DDBJ databases">
        <authorList>
            <person name="Muzny D."/>
            <person name="Qin X."/>
            <person name="Deng J."/>
            <person name="Jiang H."/>
            <person name="Liu Y."/>
            <person name="Qu J."/>
            <person name="Song X.-Z."/>
            <person name="Zhang L."/>
            <person name="Thornton R."/>
            <person name="Coyle M."/>
            <person name="Francisco L."/>
            <person name="Jackson L."/>
            <person name="Javaid M."/>
            <person name="Korchina V."/>
            <person name="Kovar C."/>
            <person name="Mata R."/>
            <person name="Mathew T."/>
            <person name="Ngo R."/>
            <person name="Nguyen L."/>
            <person name="Nguyen N."/>
            <person name="Okwuonu G."/>
            <person name="Ongeri F."/>
            <person name="Pham C."/>
            <person name="Simmons D."/>
            <person name="Wilczek-Boney K."/>
            <person name="Hale W."/>
            <person name="Jakkamsetti A."/>
            <person name="Pham P."/>
            <person name="Ruth R."/>
            <person name="San Lucas F."/>
            <person name="Warren J."/>
            <person name="Zhang J."/>
            <person name="Zhao Z."/>
            <person name="Zhou C."/>
            <person name="Zhu D."/>
            <person name="Lee S."/>
            <person name="Bess C."/>
            <person name="Blankenburg K."/>
            <person name="Forbes L."/>
            <person name="Fu Q."/>
            <person name="Gubbala S."/>
            <person name="Hirani K."/>
            <person name="Jayaseelan J.C."/>
            <person name="Lara F."/>
            <person name="Munidasa M."/>
            <person name="Palculict T."/>
            <person name="Patil S."/>
            <person name="Pu L.-L."/>
            <person name="Saada N."/>
            <person name="Tang L."/>
            <person name="Weissenberger G."/>
            <person name="Zhu Y."/>
            <person name="Hemphill L."/>
            <person name="Shang Y."/>
            <person name="Youmans B."/>
            <person name="Ayvaz T."/>
            <person name="Ross M."/>
            <person name="Santibanez J."/>
            <person name="Aqrawi P."/>
            <person name="Gross S."/>
            <person name="Joshi V."/>
            <person name="Fowler G."/>
            <person name="Nazareth L."/>
            <person name="Reid J."/>
            <person name="Worley K."/>
            <person name="Petrosino J."/>
            <person name="Highlander S."/>
            <person name="Gibbs R."/>
        </authorList>
    </citation>
    <scope>NUCLEOTIDE SEQUENCE [LARGE SCALE GENOMIC DNA]</scope>
    <source>
        <strain evidence="9 10">F0287</strain>
    </source>
</reference>
<dbReference type="eggNOG" id="COG1621">
    <property type="taxonomic scope" value="Bacteria"/>
</dbReference>
<dbReference type="InterPro" id="IPR018053">
    <property type="entry name" value="Glyco_hydro_32_AS"/>
</dbReference>
<dbReference type="AlphaFoldDB" id="E4MRV7"/>
<dbReference type="GO" id="GO:0004575">
    <property type="term" value="F:sucrose alpha-glucosidase activity"/>
    <property type="evidence" value="ECO:0007669"/>
    <property type="project" value="TreeGrafter"/>
</dbReference>
<dbReference type="HOGENOM" id="CLU_001528_3_1_10"/>
<feature type="domain" description="Glycosyl hydrolase family 32 C-terminal" evidence="7">
    <location>
        <begin position="615"/>
        <end position="770"/>
    </location>
</feature>
<evidence type="ECO:0000256" key="5">
    <source>
        <dbReference type="RuleBase" id="RU362110"/>
    </source>
</evidence>
<dbReference type="PROSITE" id="PS00609">
    <property type="entry name" value="GLYCOSYL_HYDROL_F32"/>
    <property type="match status" value="1"/>
</dbReference>
<dbReference type="GO" id="GO:0005987">
    <property type="term" value="P:sucrose catabolic process"/>
    <property type="evidence" value="ECO:0007669"/>
    <property type="project" value="TreeGrafter"/>
</dbReference>
<evidence type="ECO:0000256" key="2">
    <source>
        <dbReference type="ARBA" id="ARBA00022801"/>
    </source>
</evidence>
<evidence type="ECO:0000313" key="9">
    <source>
        <dbReference type="EMBL" id="EFS97519.1"/>
    </source>
</evidence>
<dbReference type="Gene3D" id="2.60.120.560">
    <property type="entry name" value="Exo-inulinase, domain 1"/>
    <property type="match status" value="1"/>
</dbReference>
<evidence type="ECO:0000256" key="1">
    <source>
        <dbReference type="ARBA" id="ARBA00009902"/>
    </source>
</evidence>
<dbReference type="InterPro" id="IPR001362">
    <property type="entry name" value="Glyco_hydro_32"/>
</dbReference>
<dbReference type="PANTHER" id="PTHR42800">
    <property type="entry name" value="EXOINULINASE INUD (AFU_ORTHOLOGUE AFUA_5G00480)"/>
    <property type="match status" value="1"/>
</dbReference>
<gene>
    <name evidence="9" type="ORF">HMPREF1977_1117</name>
</gene>
<keyword evidence="2 5" id="KW-0378">Hydrolase</keyword>
<keyword evidence="4 5" id="KW-0326">Glycosidase</keyword>
<dbReference type="FunFam" id="2.115.10.20:FF:000003">
    <property type="entry name" value="Levanbiose-producing levanase"/>
    <property type="match status" value="1"/>
</dbReference>
<dbReference type="Gene3D" id="2.115.10.20">
    <property type="entry name" value="Glycosyl hydrolase domain, family 43"/>
    <property type="match status" value="1"/>
</dbReference>
<accession>E4MRV7</accession>
<dbReference type="InterPro" id="IPR032313">
    <property type="entry name" value="DUF4980"/>
</dbReference>
<proteinExistence type="inferred from homology"/>
<sequence>MRGNEDEELVYLFANSNKNNVYLYHLLIKRDIKKYMNNKLIAGLGVLTLTACQQNTDDLIIEDFESGTYANWTVEGDAFGATPATGSYTGQQPVIGFEGKHLANSFNNGDDSRGALTSKEFTIERDYINFLIGGGTHADIYIELLVEGKSVLQARSLYETETLQWLTWDVKPYKNKKATIRIVDNQRGGWGHILIDQIEQGNKQKSVFMTDYTRTFEAKDKYLLIPVEDQATENKVQLSVDGTLIGEPMTIRIAQNKIDYWVPIAIDAYKGKKVTLTFAVAKTTDMGLAEIKQSAEYNFNYNEKYRPLYHFTPQYGWMNDPNGMVYLDGVFHLFYQYNPYGARWGNMHWGHTVSKDLVNWEYKPLVLAPDKLGAIFSGSAVIDHDNTAGFGKGAMVAIFTSAGERQTQSIAYSLDGGKTFTKYEGNPVLTDANIIDFRDPKVFWHAPSKQWVMSLATTQTITFYGSKNLKEWTRLSEFGEGLGGHGGVWECPDLFPLTYEGKTKWVLFVSINPGGPNGGSATQYFIGNFDGKTFTPDTMNYPLWLDYGRDNYAGVTWSNVPATDGRRLFIGWMSNWDYANETPTQNFRSAMTVARVLRLVHNGEHLVVASEPVKELESLRREAVLLGDKTRTNTSDAITFENFLPNNQGAYELTFTVTPNETDIFSFALENTKGETIKYLFDGANKTLSVDRSKSSVAFNANFAETLIKAPMVAKKSYTVRLLVDKASTELFVNNGEVVQTNAVFPTEVYNTLRFNTSKGTLTLKNVTVYKLK</sequence>
<evidence type="ECO:0000256" key="4">
    <source>
        <dbReference type="ARBA" id="ARBA00023295"/>
    </source>
</evidence>
<dbReference type="GO" id="GO:0031219">
    <property type="term" value="F:levanase activity"/>
    <property type="evidence" value="ECO:0007669"/>
    <property type="project" value="UniProtKB-EC"/>
</dbReference>
<evidence type="ECO:0000256" key="3">
    <source>
        <dbReference type="ARBA" id="ARBA00023277"/>
    </source>
</evidence>
<dbReference type="Pfam" id="PF16352">
    <property type="entry name" value="DUF4980"/>
    <property type="match status" value="1"/>
</dbReference>
<protein>
    <submittedName>
        <fullName evidence="9">Glycosyl hydrolase family 32</fullName>
        <ecNumber evidence="9">3.2.1.65</ecNumber>
    </submittedName>
</protein>
<evidence type="ECO:0000259" key="6">
    <source>
        <dbReference type="Pfam" id="PF00251"/>
    </source>
</evidence>
<dbReference type="Proteomes" id="UP000005391">
    <property type="component" value="Unassembled WGS sequence"/>
</dbReference>
<organism evidence="9 10">
    <name type="scientific">Capnocytophaga ochracea F0287</name>
    <dbReference type="NCBI Taxonomy" id="873517"/>
    <lineage>
        <taxon>Bacteria</taxon>
        <taxon>Pseudomonadati</taxon>
        <taxon>Bacteroidota</taxon>
        <taxon>Flavobacteriia</taxon>
        <taxon>Flavobacteriales</taxon>
        <taxon>Flavobacteriaceae</taxon>
        <taxon>Capnocytophaga</taxon>
    </lineage>
</organism>
<comment type="caution">
    <text evidence="9">The sequence shown here is derived from an EMBL/GenBank/DDBJ whole genome shotgun (WGS) entry which is preliminary data.</text>
</comment>